<dbReference type="AlphaFoldDB" id="A0A919T6P8"/>
<evidence type="ECO:0000313" key="1">
    <source>
        <dbReference type="EMBL" id="GIM88870.1"/>
    </source>
</evidence>
<protein>
    <submittedName>
        <fullName evidence="1">Uncharacterized protein</fullName>
    </submittedName>
</protein>
<name>A0A919T6P8_9ACTN</name>
<keyword evidence="2" id="KW-1185">Reference proteome</keyword>
<dbReference type="RefSeq" id="WP_213004852.1">
    <property type="nucleotide sequence ID" value="NZ_BOQN01000009.1"/>
</dbReference>
<dbReference type="Proteomes" id="UP000677082">
    <property type="component" value="Unassembled WGS sequence"/>
</dbReference>
<dbReference type="EMBL" id="BOQN01000009">
    <property type="protein sequence ID" value="GIM88870.1"/>
    <property type="molecule type" value="Genomic_DNA"/>
</dbReference>
<organism evidence="1 2">
    <name type="scientific">Paractinoplanes toevensis</name>
    <dbReference type="NCBI Taxonomy" id="571911"/>
    <lineage>
        <taxon>Bacteria</taxon>
        <taxon>Bacillati</taxon>
        <taxon>Actinomycetota</taxon>
        <taxon>Actinomycetes</taxon>
        <taxon>Micromonosporales</taxon>
        <taxon>Micromonosporaceae</taxon>
        <taxon>Paractinoplanes</taxon>
    </lineage>
</organism>
<accession>A0A919T6P8</accession>
<proteinExistence type="predicted"/>
<comment type="caution">
    <text evidence="1">The sequence shown here is derived from an EMBL/GenBank/DDBJ whole genome shotgun (WGS) entry which is preliminary data.</text>
</comment>
<gene>
    <name evidence="1" type="ORF">Ato02nite_006630</name>
</gene>
<sequence>MTSDRLLPAQINWACGTCKNPILTGVVHLSFSEINQAVSAREEYERRSKEQQEHGFIKIGDLASLMSIPRTVRWAAVCDGCRRLEDHHCGDCYAIEVTQMRSVFSLFKWTRHLHKKSWFGVTDWIDFAADIADANGPAWESTGVR</sequence>
<reference evidence="1 2" key="1">
    <citation type="submission" date="2021-03" db="EMBL/GenBank/DDBJ databases">
        <title>Whole genome shotgun sequence of Actinoplanes toevensis NBRC 105298.</title>
        <authorList>
            <person name="Komaki H."/>
            <person name="Tamura T."/>
        </authorList>
    </citation>
    <scope>NUCLEOTIDE SEQUENCE [LARGE SCALE GENOMIC DNA]</scope>
    <source>
        <strain evidence="1 2">NBRC 105298</strain>
    </source>
</reference>
<evidence type="ECO:0000313" key="2">
    <source>
        <dbReference type="Proteomes" id="UP000677082"/>
    </source>
</evidence>